<dbReference type="SUPFAM" id="SSF56601">
    <property type="entry name" value="beta-lactamase/transpeptidase-like"/>
    <property type="match status" value="1"/>
</dbReference>
<dbReference type="EMBL" id="BJVQ01000012">
    <property type="protein sequence ID" value="GEL46185.1"/>
    <property type="molecule type" value="Genomic_DNA"/>
</dbReference>
<sequence>MAVPEAHGLPTGALLALLDALEGAGLDPHALVVARDGATLLRAAWAPYDHRRAALVYSVSKSVTALAVGLLADEGRLALDDPVDRHLDLPNPHGLTLRHLLTMSTGHSRAQTLAMPPSARVLLATAPAHPVGSRFAYSSPATATLGRVVAAVAGEQPTAYLRPRLLEPLGIGDRWWRHLDGVEEGFSGLHLTVDDQARIGGALAGGRWGSVLPGGLVAQVAGLRVPTGGGGGGGGGGGDRPGDEPDPAAPDWSRGYGYGVWHGRHGIRMDGAYGQLTLVVPETGVVVAYQGATTDTQRLLDVLWLLVESFRDGPLPPADPATTARLADRVAALDSWPAALTPHPDPGPDATGWTLADAGPASWRLTVPPTTRRPGGSLDLTPDRWTPGTLAPTRGARLLPVAARAERRPDGSVRAQLVVTSSPHRVLLTRSPDAADAALGARWHTAPLWRPDLATLLVPPLVAGTAPGPT</sequence>
<dbReference type="Gene3D" id="3.40.710.10">
    <property type="entry name" value="DD-peptidase/beta-lactamase superfamily"/>
    <property type="match status" value="1"/>
</dbReference>
<accession>A0A511FAD9</accession>
<feature type="compositionally biased region" description="Gly residues" evidence="1">
    <location>
        <begin position="227"/>
        <end position="239"/>
    </location>
</feature>
<reference evidence="4 6" key="2">
    <citation type="submission" date="2020-08" db="EMBL/GenBank/DDBJ databases">
        <title>Sequencing the genomes of 1000 actinobacteria strains.</title>
        <authorList>
            <person name="Klenk H.-P."/>
        </authorList>
    </citation>
    <scope>NUCLEOTIDE SEQUENCE [LARGE SCALE GENOMIC DNA]</scope>
    <source>
        <strain evidence="4 6">DSM 9581</strain>
    </source>
</reference>
<organism evidence="3 5">
    <name type="scientific">Cellulomonas hominis</name>
    <dbReference type="NCBI Taxonomy" id="156981"/>
    <lineage>
        <taxon>Bacteria</taxon>
        <taxon>Bacillati</taxon>
        <taxon>Actinomycetota</taxon>
        <taxon>Actinomycetes</taxon>
        <taxon>Micrococcales</taxon>
        <taxon>Cellulomonadaceae</taxon>
        <taxon>Cellulomonas</taxon>
    </lineage>
</organism>
<evidence type="ECO:0000313" key="5">
    <source>
        <dbReference type="Proteomes" id="UP000321723"/>
    </source>
</evidence>
<feature type="region of interest" description="Disordered" evidence="1">
    <location>
        <begin position="369"/>
        <end position="392"/>
    </location>
</feature>
<dbReference type="InterPro" id="IPR001466">
    <property type="entry name" value="Beta-lactam-related"/>
</dbReference>
<gene>
    <name evidence="3" type="ORF">CHO01_13010</name>
    <name evidence="4" type="ORF">HNR08_000817</name>
</gene>
<dbReference type="PANTHER" id="PTHR43283">
    <property type="entry name" value="BETA-LACTAMASE-RELATED"/>
    <property type="match status" value="1"/>
</dbReference>
<dbReference type="EMBL" id="JACHDN010000001">
    <property type="protein sequence ID" value="MBB5472081.1"/>
    <property type="molecule type" value="Genomic_DNA"/>
</dbReference>
<dbReference type="Proteomes" id="UP000564629">
    <property type="component" value="Unassembled WGS sequence"/>
</dbReference>
<dbReference type="InterPro" id="IPR050789">
    <property type="entry name" value="Diverse_Enzym_Activities"/>
</dbReference>
<evidence type="ECO:0000313" key="3">
    <source>
        <dbReference type="EMBL" id="GEL46185.1"/>
    </source>
</evidence>
<evidence type="ECO:0000256" key="1">
    <source>
        <dbReference type="SAM" id="MobiDB-lite"/>
    </source>
</evidence>
<protein>
    <submittedName>
        <fullName evidence="4">CubicO group peptidase (Beta-lactamase class C family)</fullName>
    </submittedName>
</protein>
<evidence type="ECO:0000259" key="2">
    <source>
        <dbReference type="Pfam" id="PF00144"/>
    </source>
</evidence>
<dbReference type="Pfam" id="PF00144">
    <property type="entry name" value="Beta-lactamase"/>
    <property type="match status" value="1"/>
</dbReference>
<evidence type="ECO:0000313" key="4">
    <source>
        <dbReference type="EMBL" id="MBB5472081.1"/>
    </source>
</evidence>
<feature type="region of interest" description="Disordered" evidence="1">
    <location>
        <begin position="227"/>
        <end position="250"/>
    </location>
</feature>
<feature type="domain" description="Beta-lactamase-related" evidence="2">
    <location>
        <begin position="30"/>
        <end position="289"/>
    </location>
</feature>
<evidence type="ECO:0000313" key="6">
    <source>
        <dbReference type="Proteomes" id="UP000564629"/>
    </source>
</evidence>
<name>A0A511FAD9_9CELL</name>
<comment type="caution">
    <text evidence="3">The sequence shown here is derived from an EMBL/GenBank/DDBJ whole genome shotgun (WGS) entry which is preliminary data.</text>
</comment>
<dbReference type="PANTHER" id="PTHR43283:SF7">
    <property type="entry name" value="BETA-LACTAMASE-RELATED DOMAIN-CONTAINING PROTEIN"/>
    <property type="match status" value="1"/>
</dbReference>
<reference evidence="3 5" key="1">
    <citation type="submission" date="2019-07" db="EMBL/GenBank/DDBJ databases">
        <title>Whole genome shotgun sequence of Cellulomonas hominis NBRC 16055.</title>
        <authorList>
            <person name="Hosoyama A."/>
            <person name="Uohara A."/>
            <person name="Ohji S."/>
            <person name="Ichikawa N."/>
        </authorList>
    </citation>
    <scope>NUCLEOTIDE SEQUENCE [LARGE SCALE GENOMIC DNA]</scope>
    <source>
        <strain evidence="3 5">NBRC 16055</strain>
    </source>
</reference>
<keyword evidence="5" id="KW-1185">Reference proteome</keyword>
<dbReference type="Proteomes" id="UP000321723">
    <property type="component" value="Unassembled WGS sequence"/>
</dbReference>
<dbReference type="AlphaFoldDB" id="A0A511FAD9"/>
<dbReference type="InterPro" id="IPR012338">
    <property type="entry name" value="Beta-lactam/transpept-like"/>
</dbReference>
<proteinExistence type="predicted"/>
<dbReference type="OrthoDB" id="9773047at2"/>
<dbReference type="RefSeq" id="WP_146835405.1">
    <property type="nucleotide sequence ID" value="NZ_BJVQ01000012.1"/>
</dbReference>